<organism evidence="2 3">
    <name type="scientific">Mucuna pruriens</name>
    <name type="common">Velvet bean</name>
    <name type="synonym">Dolichos pruriens</name>
    <dbReference type="NCBI Taxonomy" id="157652"/>
    <lineage>
        <taxon>Eukaryota</taxon>
        <taxon>Viridiplantae</taxon>
        <taxon>Streptophyta</taxon>
        <taxon>Embryophyta</taxon>
        <taxon>Tracheophyta</taxon>
        <taxon>Spermatophyta</taxon>
        <taxon>Magnoliopsida</taxon>
        <taxon>eudicotyledons</taxon>
        <taxon>Gunneridae</taxon>
        <taxon>Pentapetalae</taxon>
        <taxon>rosids</taxon>
        <taxon>fabids</taxon>
        <taxon>Fabales</taxon>
        <taxon>Fabaceae</taxon>
        <taxon>Papilionoideae</taxon>
        <taxon>50 kb inversion clade</taxon>
        <taxon>NPAAA clade</taxon>
        <taxon>indigoferoid/millettioid clade</taxon>
        <taxon>Phaseoleae</taxon>
        <taxon>Mucuna</taxon>
    </lineage>
</organism>
<dbReference type="InterPro" id="IPR001584">
    <property type="entry name" value="Integrase_cat-core"/>
</dbReference>
<dbReference type="Proteomes" id="UP000257109">
    <property type="component" value="Unassembled WGS sequence"/>
</dbReference>
<evidence type="ECO:0000259" key="1">
    <source>
        <dbReference type="PROSITE" id="PS50994"/>
    </source>
</evidence>
<feature type="non-terminal residue" evidence="2">
    <location>
        <position position="1"/>
    </location>
</feature>
<dbReference type="OrthoDB" id="1903608at2759"/>
<dbReference type="AlphaFoldDB" id="A0A371HMN9"/>
<dbReference type="InterPro" id="IPR012337">
    <property type="entry name" value="RNaseH-like_sf"/>
</dbReference>
<dbReference type="SUPFAM" id="SSF53098">
    <property type="entry name" value="Ribonuclease H-like"/>
    <property type="match status" value="1"/>
</dbReference>
<keyword evidence="3" id="KW-1185">Reference proteome</keyword>
<name>A0A371HMN9_MUCPR</name>
<dbReference type="EMBL" id="QJKJ01002157">
    <property type="protein sequence ID" value="RDY04068.1"/>
    <property type="molecule type" value="Genomic_DNA"/>
</dbReference>
<reference evidence="2" key="1">
    <citation type="submission" date="2018-05" db="EMBL/GenBank/DDBJ databases">
        <title>Draft genome of Mucuna pruriens seed.</title>
        <authorList>
            <person name="Nnadi N.E."/>
            <person name="Vos R."/>
            <person name="Hasami M.H."/>
            <person name="Devisetty U.K."/>
            <person name="Aguiy J.C."/>
        </authorList>
    </citation>
    <scope>NUCLEOTIDE SEQUENCE [LARGE SCALE GENOMIC DNA]</scope>
    <source>
        <strain evidence="2">JCA_2017</strain>
    </source>
</reference>
<dbReference type="InterPro" id="IPR052160">
    <property type="entry name" value="Gypsy_RT_Integrase-like"/>
</dbReference>
<dbReference type="GO" id="GO:0015074">
    <property type="term" value="P:DNA integration"/>
    <property type="evidence" value="ECO:0007669"/>
    <property type="project" value="InterPro"/>
</dbReference>
<dbReference type="GO" id="GO:0003676">
    <property type="term" value="F:nucleic acid binding"/>
    <property type="evidence" value="ECO:0007669"/>
    <property type="project" value="InterPro"/>
</dbReference>
<accession>A0A371HMN9</accession>
<dbReference type="PROSITE" id="PS50994">
    <property type="entry name" value="INTEGRASE"/>
    <property type="match status" value="1"/>
</dbReference>
<proteinExistence type="predicted"/>
<dbReference type="Gene3D" id="3.30.420.10">
    <property type="entry name" value="Ribonuclease H-like superfamily/Ribonuclease H"/>
    <property type="match status" value="1"/>
</dbReference>
<protein>
    <submittedName>
        <fullName evidence="2">Gag-Pol polyprotein</fullName>
    </submittedName>
</protein>
<sequence length="308" mass="35882">MTGNYLDPIGPLILSFGIRRRQLWIKSDGPKSTRVWVLLAHHFSRCPPICLDLRIVSANKNGHQPKARNAPNSRFYFLKSLTFGVPKALINDQGSHFYNKTMFTVLEIYGVVHQVATTYHPQTNGQAEVFNREIKKLLQKMVNPNWNDWNRLLEDTLWAQRTTYRTPLGMSPYRIVFSKACHLLVEIEHQAYWATKKCNMAYDQAGKKGSFSCRNWRSFAWKPTRTPRSTRKRFHISVGVIPQGIARDIEKSLNRPIETQFESSWPSQLRPKASWPTEVPIQTKPSSLLFRYYPEKETKRNEMRGEQT</sequence>
<dbReference type="PANTHER" id="PTHR47266">
    <property type="entry name" value="ENDONUCLEASE-RELATED"/>
    <property type="match status" value="1"/>
</dbReference>
<dbReference type="InterPro" id="IPR036397">
    <property type="entry name" value="RNaseH_sf"/>
</dbReference>
<comment type="caution">
    <text evidence="2">The sequence shown here is derived from an EMBL/GenBank/DDBJ whole genome shotgun (WGS) entry which is preliminary data.</text>
</comment>
<evidence type="ECO:0000313" key="3">
    <source>
        <dbReference type="Proteomes" id="UP000257109"/>
    </source>
</evidence>
<gene>
    <name evidence="2" type="primary">gag-pol</name>
    <name evidence="2" type="ORF">CR513_12277</name>
</gene>
<evidence type="ECO:0000313" key="2">
    <source>
        <dbReference type="EMBL" id="RDY04068.1"/>
    </source>
</evidence>
<feature type="domain" description="Integrase catalytic" evidence="1">
    <location>
        <begin position="26"/>
        <end position="180"/>
    </location>
</feature>